<dbReference type="Proteomes" id="UP000670092">
    <property type="component" value="Unassembled WGS sequence"/>
</dbReference>
<feature type="compositionally biased region" description="Polar residues" evidence="1">
    <location>
        <begin position="437"/>
        <end position="447"/>
    </location>
</feature>
<proteinExistence type="predicted"/>
<dbReference type="OrthoDB" id="4185821at2759"/>
<feature type="compositionally biased region" description="Acidic residues" evidence="1">
    <location>
        <begin position="110"/>
        <end position="138"/>
    </location>
</feature>
<dbReference type="AlphaFoldDB" id="A0A8H7YK01"/>
<organism evidence="3 4">
    <name type="scientific">Ajellomyces capsulatus</name>
    <name type="common">Darling's disease fungus</name>
    <name type="synonym">Histoplasma capsulatum</name>
    <dbReference type="NCBI Taxonomy" id="5037"/>
    <lineage>
        <taxon>Eukaryota</taxon>
        <taxon>Fungi</taxon>
        <taxon>Dikarya</taxon>
        <taxon>Ascomycota</taxon>
        <taxon>Pezizomycotina</taxon>
        <taxon>Eurotiomycetes</taxon>
        <taxon>Eurotiomycetidae</taxon>
        <taxon>Onygenales</taxon>
        <taxon>Ajellomycetaceae</taxon>
        <taxon>Histoplasma</taxon>
    </lineage>
</organism>
<feature type="region of interest" description="Disordered" evidence="1">
    <location>
        <begin position="73"/>
        <end position="170"/>
    </location>
</feature>
<evidence type="ECO:0000256" key="2">
    <source>
        <dbReference type="SAM" id="Phobius"/>
    </source>
</evidence>
<protein>
    <submittedName>
        <fullName evidence="3">Uncharacterized protein</fullName>
    </submittedName>
</protein>
<sequence length="478" mass="52342">MIARTMPSVIQHAKIGSIGSTTDQGNTLGKLPSSNVRSRANGCNKSSRANDVAEKGLQDDVESFFTYRKTRAKHRNLDRRHLGACKPESNSPNLESKRGIVRKRQKEVESETDSEESQDDEDDWDNDGDDTSEDEGKEEEEKQPKPATSSGGILLGGGSPTHTVGPEASSRATLGSEAIIPLPSKGGFARNPAHLAVLITGIVVAAVIIIFFATCMIIRSKRRQKPGGLYNRYQGLRRNLGFASQDTLVNGDYKTLHMEKNIMNTDGLPDWDPASGFAKPSEPPLKSKLRNSQEKHSSILRKVLTGKKSSIPHINARPKSLVLRVRNSAFGLPKIVPAYEEIQPLTKAHTVDSNRSSLLEQGHENGNTQNILPPVFTSKFSWTNTPSTNTYTNSAMFTPKHLHPAPKADDNDAATVFTEDTEPPRFRTTTSWVLQQQVKNQHQTHSNPDIPKPPPSDIDSSISEDSRVPDGALPGLAI</sequence>
<name>A0A8H7YK01_AJECA</name>
<gene>
    <name evidence="3" type="ORF">I7I52_05216</name>
</gene>
<accession>A0A8H7YK01</accession>
<reference evidence="3 4" key="1">
    <citation type="submission" date="2021-01" db="EMBL/GenBank/DDBJ databases">
        <title>Chromosome-level genome assembly of a human fungal pathogen reveals clustering of transcriptionally co-regulated genes.</title>
        <authorList>
            <person name="Voorhies M."/>
            <person name="Cohen S."/>
            <person name="Shea T.P."/>
            <person name="Petrus S."/>
            <person name="Munoz J.F."/>
            <person name="Poplawski S."/>
            <person name="Goldman W.E."/>
            <person name="Michael T."/>
            <person name="Cuomo C.A."/>
            <person name="Sil A."/>
            <person name="Beyhan S."/>
        </authorList>
    </citation>
    <scope>NUCLEOTIDE SEQUENCE [LARGE SCALE GENOMIC DNA]</scope>
    <source>
        <strain evidence="3 4">G184AR</strain>
    </source>
</reference>
<comment type="caution">
    <text evidence="3">The sequence shown here is derived from an EMBL/GenBank/DDBJ whole genome shotgun (WGS) entry which is preliminary data.</text>
</comment>
<keyword evidence="2" id="KW-1133">Transmembrane helix</keyword>
<feature type="region of interest" description="Disordered" evidence="1">
    <location>
        <begin position="437"/>
        <end position="478"/>
    </location>
</feature>
<feature type="region of interest" description="Disordered" evidence="1">
    <location>
        <begin position="15"/>
        <end position="51"/>
    </location>
</feature>
<feature type="compositionally biased region" description="Polar residues" evidence="1">
    <location>
        <begin position="18"/>
        <end position="49"/>
    </location>
</feature>
<keyword evidence="2" id="KW-0812">Transmembrane</keyword>
<evidence type="ECO:0000256" key="1">
    <source>
        <dbReference type="SAM" id="MobiDB-lite"/>
    </source>
</evidence>
<dbReference type="VEuPathDB" id="FungiDB:I7I52_05216"/>
<dbReference type="EMBL" id="JAEVHI010000004">
    <property type="protein sequence ID" value="KAG5293785.1"/>
    <property type="molecule type" value="Genomic_DNA"/>
</dbReference>
<evidence type="ECO:0000313" key="3">
    <source>
        <dbReference type="EMBL" id="KAG5293785.1"/>
    </source>
</evidence>
<keyword evidence="2" id="KW-0472">Membrane</keyword>
<feature type="transmembrane region" description="Helical" evidence="2">
    <location>
        <begin position="195"/>
        <end position="218"/>
    </location>
</feature>
<feature type="region of interest" description="Disordered" evidence="1">
    <location>
        <begin position="272"/>
        <end position="293"/>
    </location>
</feature>
<evidence type="ECO:0000313" key="4">
    <source>
        <dbReference type="Proteomes" id="UP000670092"/>
    </source>
</evidence>